<gene>
    <name evidence="2" type="ORF">KP79_PYT12385</name>
</gene>
<sequence length="262" mass="29239">MRDVRPSVSVTEGKVLDTPVTFADIPRLNGPGAGGRVSIIDGRLSAMENAANMRPGILSRDNKSRLSTHTRDVKSRASSDGRHREKDAGYFRQGRTDLSSASRELLRKRLFTTAEHMRKGQRVHRGQVTDISFDDIPGVSSEKGTGELGQLFTVLRPCPEIIKTWPDDVLSKRFYTSHDQRHAIPKSLWRPGKSPRGQSDVMSRSGYSEITGRTGETVTSATSCRAVTSATSSVSDYLTEKRMPELLEEFYTDKKYLDKFVE</sequence>
<dbReference type="OrthoDB" id="10331385at2759"/>
<reference evidence="2 3" key="1">
    <citation type="journal article" date="2017" name="Nat. Ecol. Evol.">
        <title>Scallop genome provides insights into evolution of bilaterian karyotype and development.</title>
        <authorList>
            <person name="Wang S."/>
            <person name="Zhang J."/>
            <person name="Jiao W."/>
            <person name="Li J."/>
            <person name="Xun X."/>
            <person name="Sun Y."/>
            <person name="Guo X."/>
            <person name="Huan P."/>
            <person name="Dong B."/>
            <person name="Zhang L."/>
            <person name="Hu X."/>
            <person name="Sun X."/>
            <person name="Wang J."/>
            <person name="Zhao C."/>
            <person name="Wang Y."/>
            <person name="Wang D."/>
            <person name="Huang X."/>
            <person name="Wang R."/>
            <person name="Lv J."/>
            <person name="Li Y."/>
            <person name="Zhang Z."/>
            <person name="Liu B."/>
            <person name="Lu W."/>
            <person name="Hui Y."/>
            <person name="Liang J."/>
            <person name="Zhou Z."/>
            <person name="Hou R."/>
            <person name="Li X."/>
            <person name="Liu Y."/>
            <person name="Li H."/>
            <person name="Ning X."/>
            <person name="Lin Y."/>
            <person name="Zhao L."/>
            <person name="Xing Q."/>
            <person name="Dou J."/>
            <person name="Li Y."/>
            <person name="Mao J."/>
            <person name="Guo H."/>
            <person name="Dou H."/>
            <person name="Li T."/>
            <person name="Mu C."/>
            <person name="Jiang W."/>
            <person name="Fu Q."/>
            <person name="Fu X."/>
            <person name="Miao Y."/>
            <person name="Liu J."/>
            <person name="Yu Q."/>
            <person name="Li R."/>
            <person name="Liao H."/>
            <person name="Li X."/>
            <person name="Kong Y."/>
            <person name="Jiang Z."/>
            <person name="Chourrout D."/>
            <person name="Li R."/>
            <person name="Bao Z."/>
        </authorList>
    </citation>
    <scope>NUCLEOTIDE SEQUENCE [LARGE SCALE GENOMIC DNA]</scope>
    <source>
        <strain evidence="2 3">PY_sf001</strain>
    </source>
</reference>
<feature type="region of interest" description="Disordered" evidence="1">
    <location>
        <begin position="54"/>
        <end position="94"/>
    </location>
</feature>
<evidence type="ECO:0000313" key="3">
    <source>
        <dbReference type="Proteomes" id="UP000242188"/>
    </source>
</evidence>
<comment type="caution">
    <text evidence="2">The sequence shown here is derived from an EMBL/GenBank/DDBJ whole genome shotgun (WGS) entry which is preliminary data.</text>
</comment>
<feature type="compositionally biased region" description="Basic and acidic residues" evidence="1">
    <location>
        <begin position="60"/>
        <end position="89"/>
    </location>
</feature>
<accession>A0A210PL59</accession>
<proteinExistence type="predicted"/>
<keyword evidence="3" id="KW-1185">Reference proteome</keyword>
<dbReference type="AlphaFoldDB" id="A0A210PL59"/>
<dbReference type="EMBL" id="NEDP02005593">
    <property type="protein sequence ID" value="OWF37222.1"/>
    <property type="molecule type" value="Genomic_DNA"/>
</dbReference>
<organism evidence="2 3">
    <name type="scientific">Mizuhopecten yessoensis</name>
    <name type="common">Japanese scallop</name>
    <name type="synonym">Patinopecten yessoensis</name>
    <dbReference type="NCBI Taxonomy" id="6573"/>
    <lineage>
        <taxon>Eukaryota</taxon>
        <taxon>Metazoa</taxon>
        <taxon>Spiralia</taxon>
        <taxon>Lophotrochozoa</taxon>
        <taxon>Mollusca</taxon>
        <taxon>Bivalvia</taxon>
        <taxon>Autobranchia</taxon>
        <taxon>Pteriomorphia</taxon>
        <taxon>Pectinida</taxon>
        <taxon>Pectinoidea</taxon>
        <taxon>Pectinidae</taxon>
        <taxon>Mizuhopecten</taxon>
    </lineage>
</organism>
<evidence type="ECO:0000313" key="2">
    <source>
        <dbReference type="EMBL" id="OWF37222.1"/>
    </source>
</evidence>
<dbReference type="Proteomes" id="UP000242188">
    <property type="component" value="Unassembled WGS sequence"/>
</dbReference>
<evidence type="ECO:0000256" key="1">
    <source>
        <dbReference type="SAM" id="MobiDB-lite"/>
    </source>
</evidence>
<name>A0A210PL59_MIZYE</name>
<protein>
    <submittedName>
        <fullName evidence="2">Uncharacterized protein</fullName>
    </submittedName>
</protein>